<evidence type="ECO:0000313" key="8">
    <source>
        <dbReference type="EMBL" id="KKN89855.1"/>
    </source>
</evidence>
<feature type="domain" description="HAMP" evidence="7">
    <location>
        <begin position="219"/>
        <end position="272"/>
    </location>
</feature>
<evidence type="ECO:0000256" key="1">
    <source>
        <dbReference type="ARBA" id="ARBA00022500"/>
    </source>
</evidence>
<protein>
    <recommendedName>
        <fullName evidence="9">Methyl-accepting transducer domain-containing protein</fullName>
    </recommendedName>
</protein>
<dbReference type="GO" id="GO:0016020">
    <property type="term" value="C:membrane"/>
    <property type="evidence" value="ECO:0007669"/>
    <property type="project" value="InterPro"/>
</dbReference>
<evidence type="ECO:0000256" key="5">
    <source>
        <dbReference type="SAM" id="Phobius"/>
    </source>
</evidence>
<evidence type="ECO:0000256" key="3">
    <source>
        <dbReference type="SAM" id="Coils"/>
    </source>
</evidence>
<feature type="domain" description="HAMP" evidence="7">
    <location>
        <begin position="314"/>
        <end position="352"/>
    </location>
</feature>
<dbReference type="SUPFAM" id="SSF158472">
    <property type="entry name" value="HAMP domain-like"/>
    <property type="match status" value="1"/>
</dbReference>
<name>A0A0F9U9H1_9ZZZZ</name>
<dbReference type="PANTHER" id="PTHR43531:SF11">
    <property type="entry name" value="METHYL-ACCEPTING CHEMOTAXIS PROTEIN 3"/>
    <property type="match status" value="1"/>
</dbReference>
<organism evidence="8">
    <name type="scientific">marine sediment metagenome</name>
    <dbReference type="NCBI Taxonomy" id="412755"/>
    <lineage>
        <taxon>unclassified sequences</taxon>
        <taxon>metagenomes</taxon>
        <taxon>ecological metagenomes</taxon>
    </lineage>
</organism>
<gene>
    <name evidence="8" type="ORF">LCGC14_0234200</name>
</gene>
<dbReference type="EMBL" id="LAZR01000115">
    <property type="protein sequence ID" value="KKN89855.1"/>
    <property type="molecule type" value="Genomic_DNA"/>
</dbReference>
<dbReference type="Gene3D" id="6.10.340.10">
    <property type="match status" value="1"/>
</dbReference>
<feature type="transmembrane region" description="Helical" evidence="5">
    <location>
        <begin position="18"/>
        <end position="38"/>
    </location>
</feature>
<comment type="caution">
    <text evidence="8">The sequence shown here is derived from an EMBL/GenBank/DDBJ whole genome shotgun (WGS) entry which is preliminary data.</text>
</comment>
<dbReference type="PROSITE" id="PS50885">
    <property type="entry name" value="HAMP"/>
    <property type="match status" value="2"/>
</dbReference>
<proteinExistence type="inferred from homology"/>
<sequence length="657" mass="68700">MSSPSVIPKKSLSLAGRLYVVLFLAVGAFVVMAGISWLQGGRVQHSMATAEELRGDIDHLGKMRLANLELILAAMDSIVDREEGVMQPERLEGIAASIEFLRGGEEDAAHLAEELGDPSLMATFAADLGTVGQAIQVDLKRLIERRAPVEAFSAIDDAIDAGGEHLTETLALLAEKADVKLQVELADAQGAATTWLWLQLGAAMLALLIIAPVMLMVSRSIVQAINSLRATMVGLTEGRLDIAVEGQQRGDEIGAMAVAVESFKQAAIDRKRLEAEAAAARIDQEQAKQRQAALDNAKAEDLRAFVGVVEVGFERLSAGDLTVRMAEPVAAEFEPIRAKFNDSVAKLEDAIGNVVTSIGSIRSGLSEINTASNDLAQRTEQQAANLEETVAALGEVTTAVNETAEGAGKAQTAASSARGKAQKGGEIVGQAVAAMSQIEKSSEQINQIISVIDEIAFQTNLLALNAGVEAARAGEAGKGFAVVAQEVRGLAQRSAEAAKEIKTLIATSRSQVESGVELVTASGKSLDEIVAEVSSMAELISTIAVSAKEQATSLREVSGAADQMDKVTQQNAAMVEEATAASQTLTNETEELASAMAQFKTASSAGNGRGQASRSRSNPAQSGRSAAPSRGVPQMKTTGTGGAARAPKAESDSWEEF</sequence>
<feature type="coiled-coil region" evidence="3">
    <location>
        <begin position="369"/>
        <end position="396"/>
    </location>
</feature>
<dbReference type="PROSITE" id="PS50111">
    <property type="entry name" value="CHEMOTAXIS_TRANSDUC_2"/>
    <property type="match status" value="1"/>
</dbReference>
<evidence type="ECO:0000259" key="7">
    <source>
        <dbReference type="PROSITE" id="PS50885"/>
    </source>
</evidence>
<dbReference type="GO" id="GO:0007165">
    <property type="term" value="P:signal transduction"/>
    <property type="evidence" value="ECO:0007669"/>
    <property type="project" value="InterPro"/>
</dbReference>
<keyword evidence="3" id="KW-0175">Coiled coil</keyword>
<feature type="compositionally biased region" description="Polar residues" evidence="4">
    <location>
        <begin position="601"/>
        <end position="624"/>
    </location>
</feature>
<evidence type="ECO:0000256" key="4">
    <source>
        <dbReference type="SAM" id="MobiDB-lite"/>
    </source>
</evidence>
<dbReference type="Gene3D" id="1.10.287.950">
    <property type="entry name" value="Methyl-accepting chemotaxis protein"/>
    <property type="match status" value="1"/>
</dbReference>
<accession>A0A0F9U9H1</accession>
<feature type="transmembrane region" description="Helical" evidence="5">
    <location>
        <begin position="195"/>
        <end position="217"/>
    </location>
</feature>
<comment type="similarity">
    <text evidence="2">Belongs to the methyl-accepting chemotaxis (MCP) protein family.</text>
</comment>
<dbReference type="InterPro" id="IPR051310">
    <property type="entry name" value="MCP_chemotaxis"/>
</dbReference>
<keyword evidence="5" id="KW-1133">Transmembrane helix</keyword>
<keyword evidence="5" id="KW-0812">Transmembrane</keyword>
<reference evidence="8" key="1">
    <citation type="journal article" date="2015" name="Nature">
        <title>Complex archaea that bridge the gap between prokaryotes and eukaryotes.</title>
        <authorList>
            <person name="Spang A."/>
            <person name="Saw J.H."/>
            <person name="Jorgensen S.L."/>
            <person name="Zaremba-Niedzwiedzka K."/>
            <person name="Martijn J."/>
            <person name="Lind A.E."/>
            <person name="van Eijk R."/>
            <person name="Schleper C."/>
            <person name="Guy L."/>
            <person name="Ettema T.J."/>
        </authorList>
    </citation>
    <scope>NUCLEOTIDE SEQUENCE</scope>
</reference>
<dbReference type="SMART" id="SM00304">
    <property type="entry name" value="HAMP"/>
    <property type="match status" value="3"/>
</dbReference>
<evidence type="ECO:0008006" key="9">
    <source>
        <dbReference type="Google" id="ProtNLM"/>
    </source>
</evidence>
<dbReference type="Pfam" id="PF00672">
    <property type="entry name" value="HAMP"/>
    <property type="match status" value="1"/>
</dbReference>
<dbReference type="Pfam" id="PF00015">
    <property type="entry name" value="MCPsignal"/>
    <property type="match status" value="1"/>
</dbReference>
<dbReference type="GO" id="GO:0006935">
    <property type="term" value="P:chemotaxis"/>
    <property type="evidence" value="ECO:0007669"/>
    <property type="project" value="UniProtKB-KW"/>
</dbReference>
<dbReference type="SUPFAM" id="SSF58104">
    <property type="entry name" value="Methyl-accepting chemotaxis protein (MCP) signaling domain"/>
    <property type="match status" value="1"/>
</dbReference>
<dbReference type="InterPro" id="IPR004089">
    <property type="entry name" value="MCPsignal_dom"/>
</dbReference>
<dbReference type="PANTHER" id="PTHR43531">
    <property type="entry name" value="PROTEIN ICFG"/>
    <property type="match status" value="1"/>
</dbReference>
<feature type="region of interest" description="Disordered" evidence="4">
    <location>
        <begin position="601"/>
        <end position="657"/>
    </location>
</feature>
<dbReference type="AlphaFoldDB" id="A0A0F9U9H1"/>
<dbReference type="SMART" id="SM00283">
    <property type="entry name" value="MA"/>
    <property type="match status" value="1"/>
</dbReference>
<keyword evidence="1" id="KW-0145">Chemotaxis</keyword>
<keyword evidence="5" id="KW-0472">Membrane</keyword>
<dbReference type="InterPro" id="IPR003660">
    <property type="entry name" value="HAMP_dom"/>
</dbReference>
<dbReference type="FunFam" id="1.10.287.950:FF:000001">
    <property type="entry name" value="Methyl-accepting chemotaxis sensory transducer"/>
    <property type="match status" value="1"/>
</dbReference>
<feature type="domain" description="Methyl-accepting transducer" evidence="6">
    <location>
        <begin position="357"/>
        <end position="586"/>
    </location>
</feature>
<dbReference type="CDD" id="cd11386">
    <property type="entry name" value="MCP_signal"/>
    <property type="match status" value="1"/>
</dbReference>
<evidence type="ECO:0000256" key="2">
    <source>
        <dbReference type="ARBA" id="ARBA00029447"/>
    </source>
</evidence>
<evidence type="ECO:0000259" key="6">
    <source>
        <dbReference type="PROSITE" id="PS50111"/>
    </source>
</evidence>